<dbReference type="AlphaFoldDB" id="A0A450SH59"/>
<dbReference type="EMBL" id="CAADEW010000036">
    <property type="protein sequence ID" value="VFJ52491.1"/>
    <property type="molecule type" value="Genomic_DNA"/>
</dbReference>
<accession>A0A450SH59</accession>
<proteinExistence type="predicted"/>
<dbReference type="GO" id="GO:0016740">
    <property type="term" value="F:transferase activity"/>
    <property type="evidence" value="ECO:0007669"/>
    <property type="project" value="UniProtKB-KW"/>
</dbReference>
<dbReference type="InterPro" id="IPR002654">
    <property type="entry name" value="Glyco_trans_25"/>
</dbReference>
<organism evidence="2">
    <name type="scientific">Candidatus Kentrum sp. FW</name>
    <dbReference type="NCBI Taxonomy" id="2126338"/>
    <lineage>
        <taxon>Bacteria</taxon>
        <taxon>Pseudomonadati</taxon>
        <taxon>Pseudomonadota</taxon>
        <taxon>Gammaproteobacteria</taxon>
        <taxon>Candidatus Kentrum</taxon>
    </lineage>
</organism>
<evidence type="ECO:0000259" key="1">
    <source>
        <dbReference type="Pfam" id="PF01755"/>
    </source>
</evidence>
<dbReference type="InterPro" id="IPR029044">
    <property type="entry name" value="Nucleotide-diphossugar_trans"/>
</dbReference>
<sequence>MKKILSKAYCINLDTRQDRWIATRNQFKKNFPDGFKLTRFSAFSDQNSRIGCARSHLELIRMAKMEDWDSLFVIEDDVDLATDSYPILEEAYENLPRNWDILLGGIYDTPLSDNIRGRLYKTIYLQGTHFLIYNRNSYDAVLSYDERPLGFDDFLSYLAITKGIDIYHIAPPIAWQRAGFSDIKKELFDWQDENHCMKNDYTLQNKVYRNLYEGKIEDARENANGIEDAHTKEQAFIVIEKYKKQSY</sequence>
<dbReference type="SUPFAM" id="SSF53448">
    <property type="entry name" value="Nucleotide-diphospho-sugar transferases"/>
    <property type="match status" value="1"/>
</dbReference>
<feature type="domain" description="Glycosyl transferase family 25" evidence="1">
    <location>
        <begin position="48"/>
        <end position="128"/>
    </location>
</feature>
<evidence type="ECO:0000313" key="2">
    <source>
        <dbReference type="EMBL" id="VFJ52491.1"/>
    </source>
</evidence>
<reference evidence="2" key="1">
    <citation type="submission" date="2019-02" db="EMBL/GenBank/DDBJ databases">
        <authorList>
            <person name="Gruber-Vodicka R. H."/>
            <person name="Seah K. B. B."/>
        </authorList>
    </citation>
    <scope>NUCLEOTIDE SEQUENCE</scope>
    <source>
        <strain evidence="2">BECK_BZ15</strain>
    </source>
</reference>
<gene>
    <name evidence="2" type="ORF">BECKFW1821A_GA0114235_103625</name>
</gene>
<keyword evidence="2" id="KW-0808">Transferase</keyword>
<dbReference type="Pfam" id="PF01755">
    <property type="entry name" value="Glyco_transf_25"/>
    <property type="match status" value="1"/>
</dbReference>
<protein>
    <submittedName>
        <fullName evidence="2">Glycosyltransferase involved in LPS biosynthesis, GR25 family</fullName>
    </submittedName>
</protein>
<name>A0A450SH59_9GAMM</name>